<keyword evidence="4" id="KW-0969">Cilium</keyword>
<proteinExistence type="predicted"/>
<comment type="caution">
    <text evidence="3">The sequence shown here is derived from an EMBL/GenBank/DDBJ whole genome shotgun (WGS) entry which is preliminary data.</text>
</comment>
<dbReference type="InterPro" id="IPR021136">
    <property type="entry name" value="Flagellar_hook_control-like_C"/>
</dbReference>
<keyword evidence="4" id="KW-0282">Flagellum</keyword>
<evidence type="ECO:0000313" key="5">
    <source>
        <dbReference type="Proteomes" id="UP000557688"/>
    </source>
</evidence>
<keyword evidence="4" id="KW-0966">Cell projection</keyword>
<evidence type="ECO:0000313" key="4">
    <source>
        <dbReference type="EMBL" id="NVN29859.1"/>
    </source>
</evidence>
<feature type="region of interest" description="Disordered" evidence="1">
    <location>
        <begin position="1"/>
        <end position="61"/>
    </location>
</feature>
<protein>
    <submittedName>
        <fullName evidence="4">Flagellar hook-length control protein FliK</fullName>
    </submittedName>
</protein>
<name>A0A839V1N5_9PROT</name>
<reference evidence="4 6" key="1">
    <citation type="submission" date="2020-06" db="EMBL/GenBank/DDBJ databases">
        <title>Description of novel acetic acid bacteria.</title>
        <authorList>
            <person name="Sombolestani A."/>
        </authorList>
    </citation>
    <scope>NUCLEOTIDE SEQUENCE [LARGE SCALE GENOMIC DNA]</scope>
    <source>
        <strain evidence="4 6">LMG 26838</strain>
    </source>
</reference>
<dbReference type="InterPro" id="IPR038610">
    <property type="entry name" value="FliK-like_C_sf"/>
</dbReference>
<dbReference type="RefSeq" id="WP_176622906.1">
    <property type="nucleotide sequence ID" value="NZ_JACHXV010000011.1"/>
</dbReference>
<evidence type="ECO:0000313" key="6">
    <source>
        <dbReference type="Proteomes" id="UP000565205"/>
    </source>
</evidence>
<feature type="compositionally biased region" description="Basic and acidic residues" evidence="1">
    <location>
        <begin position="246"/>
        <end position="256"/>
    </location>
</feature>
<feature type="domain" description="Flagellar hook-length control protein-like C-terminal" evidence="2">
    <location>
        <begin position="118"/>
        <end position="180"/>
    </location>
</feature>
<feature type="compositionally biased region" description="Polar residues" evidence="1">
    <location>
        <begin position="44"/>
        <end position="56"/>
    </location>
</feature>
<organism evidence="3 5">
    <name type="scientific">Endobacter medicaginis</name>
    <dbReference type="NCBI Taxonomy" id="1181271"/>
    <lineage>
        <taxon>Bacteria</taxon>
        <taxon>Pseudomonadati</taxon>
        <taxon>Pseudomonadota</taxon>
        <taxon>Alphaproteobacteria</taxon>
        <taxon>Acetobacterales</taxon>
        <taxon>Acetobacteraceae</taxon>
        <taxon>Endobacter</taxon>
    </lineage>
</organism>
<dbReference type="EMBL" id="JABXXQ010000076">
    <property type="protein sequence ID" value="NVN29859.1"/>
    <property type="molecule type" value="Genomic_DNA"/>
</dbReference>
<dbReference type="EMBL" id="JACHXV010000011">
    <property type="protein sequence ID" value="MBB3174775.1"/>
    <property type="molecule type" value="Genomic_DNA"/>
</dbReference>
<dbReference type="CDD" id="cd17470">
    <property type="entry name" value="T3SS_Flik_C"/>
    <property type="match status" value="1"/>
</dbReference>
<evidence type="ECO:0000259" key="2">
    <source>
        <dbReference type="Pfam" id="PF02120"/>
    </source>
</evidence>
<feature type="region of interest" description="Disordered" evidence="1">
    <location>
        <begin position="77"/>
        <end position="99"/>
    </location>
</feature>
<keyword evidence="5" id="KW-1185">Reference proteome</keyword>
<dbReference type="Pfam" id="PF02120">
    <property type="entry name" value="Flg_hook"/>
    <property type="match status" value="1"/>
</dbReference>
<evidence type="ECO:0000256" key="1">
    <source>
        <dbReference type="SAM" id="MobiDB-lite"/>
    </source>
</evidence>
<gene>
    <name evidence="3" type="ORF">FHR90_002621</name>
    <name evidence="4" type="ORF">HUK83_05855</name>
</gene>
<dbReference type="AlphaFoldDB" id="A0A839V1N5"/>
<dbReference type="Proteomes" id="UP000557688">
    <property type="component" value="Unassembled WGS sequence"/>
</dbReference>
<feature type="compositionally biased region" description="Polar residues" evidence="1">
    <location>
        <begin position="17"/>
        <end position="28"/>
    </location>
</feature>
<dbReference type="Gene3D" id="3.30.750.140">
    <property type="match status" value="1"/>
</dbReference>
<dbReference type="Proteomes" id="UP000565205">
    <property type="component" value="Unassembled WGS sequence"/>
</dbReference>
<sequence length="286" mass="29435">MSQRGPQVTPPLPGDSPLQTGPATNDDTPASQPPPAASGPSGQDEPSATTNDQTLLSHPADTGGALDLIVAQTVPVETRASEPAATHETAATGHASTATPLTSQVAPAIMTLVGGSGQPGQIVLHLSPDTLGTVRVTLSRDAAGHTTLTFEAGRPETLHALAGEVGQLRHAVNEAGLGEHSPVEVTFRQESIAPVRPVDTDNTLSMSFDDRQQHHAQATEHSAGLNDAFTSSGNNSGGSEHGSFGRPDRTQRDRSRMPGMGEGMSVTWPDRATALAAGSRPVNITV</sequence>
<reference evidence="3 5" key="2">
    <citation type="submission" date="2020-08" db="EMBL/GenBank/DDBJ databases">
        <title>Genomic Encyclopedia of Type Strains, Phase III (KMG-III): the genomes of soil and plant-associated and newly described type strains.</title>
        <authorList>
            <person name="Whitman W."/>
        </authorList>
    </citation>
    <scope>NUCLEOTIDE SEQUENCE [LARGE SCALE GENOMIC DNA]</scope>
    <source>
        <strain evidence="3 5">CECT 8088</strain>
    </source>
</reference>
<feature type="region of interest" description="Disordered" evidence="1">
    <location>
        <begin position="212"/>
        <end position="266"/>
    </location>
</feature>
<feature type="compositionally biased region" description="Low complexity" evidence="1">
    <location>
        <begin position="81"/>
        <end position="99"/>
    </location>
</feature>
<evidence type="ECO:0000313" key="3">
    <source>
        <dbReference type="EMBL" id="MBB3174775.1"/>
    </source>
</evidence>
<accession>A0A839V1N5</accession>